<evidence type="ECO:0000256" key="1">
    <source>
        <dbReference type="SAM" id="Phobius"/>
    </source>
</evidence>
<protein>
    <submittedName>
        <fullName evidence="2">Major facilitator transporter</fullName>
    </submittedName>
</protein>
<feature type="transmembrane region" description="Helical" evidence="1">
    <location>
        <begin position="15"/>
        <end position="40"/>
    </location>
</feature>
<gene>
    <name evidence="2" type="ORF">Q604_UNBC03335G0001</name>
</gene>
<organism evidence="2">
    <name type="scientific">human gut metagenome</name>
    <dbReference type="NCBI Taxonomy" id="408170"/>
    <lineage>
        <taxon>unclassified sequences</taxon>
        <taxon>metagenomes</taxon>
        <taxon>organismal metagenomes</taxon>
    </lineage>
</organism>
<accession>W1YLU4</accession>
<sequence length="72" mass="7041">MDAVGMEADKATTGVFILTGIYALTVFGSTVIGGVGVLLAEAVEGVLSQTALEEGSGVVAGGGVALCVFHRG</sequence>
<keyword evidence="1" id="KW-0812">Transmembrane</keyword>
<dbReference type="AlphaFoldDB" id="W1YLU4"/>
<keyword evidence="1" id="KW-0472">Membrane</keyword>
<reference evidence="2" key="1">
    <citation type="submission" date="2013-12" db="EMBL/GenBank/DDBJ databases">
        <title>A Varibaculum cambriense genome reconstructed from a premature infant gut community with otherwise low bacterial novelty that shifts toward anaerobic metabolism during the third week of life.</title>
        <authorList>
            <person name="Brown C.T."/>
            <person name="Sharon I."/>
            <person name="Thomas B.C."/>
            <person name="Castelle C.J."/>
            <person name="Morowitz M.J."/>
            <person name="Banfield J.F."/>
        </authorList>
    </citation>
    <scope>NUCLEOTIDE SEQUENCE</scope>
</reference>
<keyword evidence="1" id="KW-1133">Transmembrane helix</keyword>
<evidence type="ECO:0000313" key="2">
    <source>
        <dbReference type="EMBL" id="ETJ42690.1"/>
    </source>
</evidence>
<comment type="caution">
    <text evidence="2">The sequence shown here is derived from an EMBL/GenBank/DDBJ whole genome shotgun (WGS) entry which is preliminary data.</text>
</comment>
<dbReference type="EMBL" id="AZMM01003335">
    <property type="protein sequence ID" value="ETJ42690.1"/>
    <property type="molecule type" value="Genomic_DNA"/>
</dbReference>
<proteinExistence type="predicted"/>
<name>W1YLU4_9ZZZZ</name>